<gene>
    <name evidence="2" type="ORF">PPNO1_LOCUS3850</name>
</gene>
<proteinExistence type="predicted"/>
<evidence type="ECO:0000313" key="2">
    <source>
        <dbReference type="EMBL" id="CAI4214119.1"/>
    </source>
</evidence>
<sequence>MQFSKAILSAALIAFPMTAMAAPAADSVSAVEARAPSDIDALVAELVALTDSNEPADIEARSLELEARGGWTCSFLAGNKGCQVKCFLLKGSGGYCNKKK</sequence>
<name>A0A9P1H197_9PEZI</name>
<evidence type="ECO:0000256" key="1">
    <source>
        <dbReference type="SAM" id="SignalP"/>
    </source>
</evidence>
<keyword evidence="3" id="KW-1185">Reference proteome</keyword>
<feature type="chain" id="PRO_5040295105" evidence="1">
    <location>
        <begin position="22"/>
        <end position="100"/>
    </location>
</feature>
<evidence type="ECO:0000313" key="3">
    <source>
        <dbReference type="Proteomes" id="UP000838763"/>
    </source>
</evidence>
<dbReference type="AlphaFoldDB" id="A0A9P1H197"/>
<dbReference type="EMBL" id="CALLCH030000010">
    <property type="protein sequence ID" value="CAI4214119.1"/>
    <property type="molecule type" value="Genomic_DNA"/>
</dbReference>
<keyword evidence="1" id="KW-0732">Signal</keyword>
<dbReference type="OrthoDB" id="5231674at2759"/>
<organism evidence="2 3">
    <name type="scientific">Parascedosporium putredinis</name>
    <dbReference type="NCBI Taxonomy" id="1442378"/>
    <lineage>
        <taxon>Eukaryota</taxon>
        <taxon>Fungi</taxon>
        <taxon>Dikarya</taxon>
        <taxon>Ascomycota</taxon>
        <taxon>Pezizomycotina</taxon>
        <taxon>Sordariomycetes</taxon>
        <taxon>Hypocreomycetidae</taxon>
        <taxon>Microascales</taxon>
        <taxon>Microascaceae</taxon>
        <taxon>Parascedosporium</taxon>
    </lineage>
</organism>
<reference evidence="2" key="1">
    <citation type="submission" date="2022-11" db="EMBL/GenBank/DDBJ databases">
        <authorList>
            <person name="Scott C."/>
            <person name="Bruce N."/>
        </authorList>
    </citation>
    <scope>NUCLEOTIDE SEQUENCE</scope>
</reference>
<protein>
    <submittedName>
        <fullName evidence="2">Uncharacterized protein</fullName>
    </submittedName>
</protein>
<accession>A0A9P1H197</accession>
<feature type="signal peptide" evidence="1">
    <location>
        <begin position="1"/>
        <end position="21"/>
    </location>
</feature>
<comment type="caution">
    <text evidence="2">The sequence shown here is derived from an EMBL/GenBank/DDBJ whole genome shotgun (WGS) entry which is preliminary data.</text>
</comment>
<dbReference type="Proteomes" id="UP000838763">
    <property type="component" value="Unassembled WGS sequence"/>
</dbReference>